<feature type="transmembrane region" description="Helical" evidence="8">
    <location>
        <begin position="283"/>
        <end position="302"/>
    </location>
</feature>
<keyword evidence="7 8" id="KW-0472">Membrane</keyword>
<dbReference type="InterPro" id="IPR013525">
    <property type="entry name" value="ABC2_TM"/>
</dbReference>
<evidence type="ECO:0000256" key="5">
    <source>
        <dbReference type="ARBA" id="ARBA00022692"/>
    </source>
</evidence>
<evidence type="ECO:0000313" key="11">
    <source>
        <dbReference type="Proteomes" id="UP000579281"/>
    </source>
</evidence>
<feature type="transmembrane region" description="Helical" evidence="8">
    <location>
        <begin position="314"/>
        <end position="333"/>
    </location>
</feature>
<dbReference type="GO" id="GO:0140359">
    <property type="term" value="F:ABC-type transporter activity"/>
    <property type="evidence" value="ECO:0007669"/>
    <property type="project" value="InterPro"/>
</dbReference>
<evidence type="ECO:0000313" key="10">
    <source>
        <dbReference type="EMBL" id="MBB6217176.1"/>
    </source>
</evidence>
<accession>A0A841KU91</accession>
<feature type="transmembrane region" description="Helical" evidence="8">
    <location>
        <begin position="20"/>
        <end position="37"/>
    </location>
</feature>
<evidence type="ECO:0000256" key="2">
    <source>
        <dbReference type="ARBA" id="ARBA00007783"/>
    </source>
</evidence>
<evidence type="ECO:0000256" key="3">
    <source>
        <dbReference type="ARBA" id="ARBA00022448"/>
    </source>
</evidence>
<evidence type="ECO:0000256" key="7">
    <source>
        <dbReference type="ARBA" id="ARBA00023136"/>
    </source>
</evidence>
<feature type="transmembrane region" description="Helical" evidence="8">
    <location>
        <begin position="370"/>
        <end position="392"/>
    </location>
</feature>
<evidence type="ECO:0000256" key="1">
    <source>
        <dbReference type="ARBA" id="ARBA00004651"/>
    </source>
</evidence>
<organism evidence="10 11">
    <name type="scientific">Anaerosolibacter carboniphilus</name>
    <dbReference type="NCBI Taxonomy" id="1417629"/>
    <lineage>
        <taxon>Bacteria</taxon>
        <taxon>Bacillati</taxon>
        <taxon>Bacillota</taxon>
        <taxon>Clostridia</taxon>
        <taxon>Peptostreptococcales</taxon>
        <taxon>Thermotaleaceae</taxon>
        <taxon>Anaerosolibacter</taxon>
    </lineage>
</organism>
<name>A0A841KU91_9FIRM</name>
<comment type="subcellular location">
    <subcellularLocation>
        <location evidence="1">Cell membrane</location>
        <topology evidence="1">Multi-pass membrane protein</topology>
    </subcellularLocation>
</comment>
<keyword evidence="5 8" id="KW-0812">Transmembrane</keyword>
<feature type="transmembrane region" description="Helical" evidence="8">
    <location>
        <begin position="246"/>
        <end position="271"/>
    </location>
</feature>
<dbReference type="Gene3D" id="3.40.1710.10">
    <property type="entry name" value="abc type-2 transporter like domain"/>
    <property type="match status" value="1"/>
</dbReference>
<gene>
    <name evidence="10" type="ORF">HNQ80_003295</name>
</gene>
<dbReference type="InterPro" id="IPR047817">
    <property type="entry name" value="ABC2_TM_bact-type"/>
</dbReference>
<keyword evidence="11" id="KW-1185">Reference proteome</keyword>
<dbReference type="RefSeq" id="WP_184311686.1">
    <property type="nucleotide sequence ID" value="NZ_JACHEN010000021.1"/>
</dbReference>
<evidence type="ECO:0000259" key="9">
    <source>
        <dbReference type="PROSITE" id="PS51012"/>
    </source>
</evidence>
<keyword evidence="3" id="KW-0813">Transport</keyword>
<dbReference type="Proteomes" id="UP000579281">
    <property type="component" value="Unassembled WGS sequence"/>
</dbReference>
<keyword evidence="6 8" id="KW-1133">Transmembrane helix</keyword>
<proteinExistence type="inferred from homology"/>
<dbReference type="PANTHER" id="PTHR30294:SF45">
    <property type="entry name" value="LINEARMYCIN RESISTANCE PERMEASE PROTEIN LNRN"/>
    <property type="match status" value="1"/>
</dbReference>
<reference evidence="10 11" key="1">
    <citation type="submission" date="2020-08" db="EMBL/GenBank/DDBJ databases">
        <title>Genomic Encyclopedia of Type Strains, Phase IV (KMG-IV): sequencing the most valuable type-strain genomes for metagenomic binning, comparative biology and taxonomic classification.</title>
        <authorList>
            <person name="Goeker M."/>
        </authorList>
    </citation>
    <scope>NUCLEOTIDE SEQUENCE [LARGE SCALE GENOMIC DNA]</scope>
    <source>
        <strain evidence="10 11">DSM 103526</strain>
    </source>
</reference>
<dbReference type="PROSITE" id="PS51012">
    <property type="entry name" value="ABC_TM2"/>
    <property type="match status" value="1"/>
</dbReference>
<keyword evidence="4" id="KW-1003">Cell membrane</keyword>
<comment type="similarity">
    <text evidence="2">Belongs to the ABC-2 integral membrane protein family.</text>
</comment>
<protein>
    <submittedName>
        <fullName evidence="10">ABC-2 type transport system permease protein</fullName>
    </submittedName>
</protein>
<dbReference type="InterPro" id="IPR051449">
    <property type="entry name" value="ABC-2_transporter_component"/>
</dbReference>
<evidence type="ECO:0000256" key="8">
    <source>
        <dbReference type="SAM" id="Phobius"/>
    </source>
</evidence>
<evidence type="ECO:0000256" key="6">
    <source>
        <dbReference type="ARBA" id="ARBA00022989"/>
    </source>
</evidence>
<comment type="caution">
    <text evidence="10">The sequence shown here is derived from an EMBL/GenBank/DDBJ whole genome shotgun (WGS) entry which is preliminary data.</text>
</comment>
<dbReference type="Pfam" id="PF12698">
    <property type="entry name" value="ABC2_membrane_3"/>
    <property type="match status" value="1"/>
</dbReference>
<feature type="transmembrane region" description="Helical" evidence="8">
    <location>
        <begin position="201"/>
        <end position="225"/>
    </location>
</feature>
<evidence type="ECO:0000256" key="4">
    <source>
        <dbReference type="ARBA" id="ARBA00022475"/>
    </source>
</evidence>
<dbReference type="AlphaFoldDB" id="A0A841KU91"/>
<dbReference type="GO" id="GO:0005886">
    <property type="term" value="C:plasma membrane"/>
    <property type="evidence" value="ECO:0007669"/>
    <property type="project" value="UniProtKB-SubCell"/>
</dbReference>
<sequence length="396" mass="45182">MRKIMLITYLRFLRFFREPGLFLIMLFLPILFTYFMGNMGSGNYRISIAFVDLDQSTYSSKLIERFSDNNTYRVFQYNQKEATEQVRRYNVAAALIIPQNFEESIIEKGAPEIEIIRLKESFELITLQNELRSNLNFIHGNIKIADYTIAQLKEKKNIDDRIASIWQQAYHNALSKWFPYPPVYATLSSLSQEDFSGYNPLAHYSVGFSMFFVMYTIIFGIGEILDEKKNGTWQRLLTLPISKVEILTGNLLGTFSVGFLQIFILILLGIYAFGVNWGADLPLTLLVIGIFVLTITCFGLFLSSVVKTSAQLQAITPVVTVCTAMLGGTFWPLDIVQSKLLLSLAKLTPQYWAISTIEGIIHQGYSFQNIIFPTLILLAMASLYFLLGLKLLNWEN</sequence>
<feature type="domain" description="ABC transmembrane type-2" evidence="9">
    <location>
        <begin position="168"/>
        <end position="395"/>
    </location>
</feature>
<dbReference type="EMBL" id="JACHEN010000021">
    <property type="protein sequence ID" value="MBB6217176.1"/>
    <property type="molecule type" value="Genomic_DNA"/>
</dbReference>
<dbReference type="PANTHER" id="PTHR30294">
    <property type="entry name" value="MEMBRANE COMPONENT OF ABC TRANSPORTER YHHJ-RELATED"/>
    <property type="match status" value="1"/>
</dbReference>